<reference evidence="1 2" key="1">
    <citation type="submission" date="2019-03" db="EMBL/GenBank/DDBJ databases">
        <title>Single cell metagenomics reveals metabolic interactions within the superorganism composed of flagellate Streblomastix strix and complex community of Bacteroidetes bacteria on its surface.</title>
        <authorList>
            <person name="Treitli S.C."/>
            <person name="Kolisko M."/>
            <person name="Husnik F."/>
            <person name="Keeling P."/>
            <person name="Hampl V."/>
        </authorList>
    </citation>
    <scope>NUCLEOTIDE SEQUENCE [LARGE SCALE GENOMIC DNA]</scope>
    <source>
        <strain evidence="1">ST1C</strain>
    </source>
</reference>
<organism evidence="1 2">
    <name type="scientific">Streblomastix strix</name>
    <dbReference type="NCBI Taxonomy" id="222440"/>
    <lineage>
        <taxon>Eukaryota</taxon>
        <taxon>Metamonada</taxon>
        <taxon>Preaxostyla</taxon>
        <taxon>Oxymonadida</taxon>
        <taxon>Streblomastigidae</taxon>
        <taxon>Streblomastix</taxon>
    </lineage>
</organism>
<name>A0A5J4TKY8_9EUKA</name>
<accession>A0A5J4TKY8</accession>
<dbReference type="InterPro" id="IPR011992">
    <property type="entry name" value="EF-hand-dom_pair"/>
</dbReference>
<feature type="non-terminal residue" evidence="1">
    <location>
        <position position="350"/>
    </location>
</feature>
<proteinExistence type="predicted"/>
<evidence type="ECO:0000313" key="2">
    <source>
        <dbReference type="Proteomes" id="UP000324800"/>
    </source>
</evidence>
<sequence length="350" mass="41043">ITLINHVIRSGHWEDHTTKLIRTKEFYIDYDPLRTGRVSRTQFGRVLIAEKFVITANDIDALVEHYLEPDGKLVSYRRFIEDVEGAFIQKELEKSPTTKTMIRSFAKSPRRQLSADDESFFEQILAKMQNEVTVRRMAVMTWFKDHDRLKNHHITKPQFVRCMPFLLPENELEVICKKYTDGEERDGINYYQFVFDVSNPVEQKSHMRKFENQHQLDPAIQPPEKQPEPVTVMRKVQVTVLRGQIRLYEFFRDFDKLRSGIILPEFFRTGLSNAKIELTGPELDTLEELFRVSPEDRRIKYLEFVHVVDDVFGAPLYMEKMPSLETQPASLRALIPARSPDLAEHTVELA</sequence>
<dbReference type="Gene3D" id="1.10.238.10">
    <property type="entry name" value="EF-hand"/>
    <property type="match status" value="2"/>
</dbReference>
<gene>
    <name evidence="1" type="ORF">EZS28_045505</name>
</gene>
<dbReference type="AlphaFoldDB" id="A0A5J4TKY8"/>
<feature type="non-terminal residue" evidence="1">
    <location>
        <position position="1"/>
    </location>
</feature>
<dbReference type="InterPro" id="IPR052603">
    <property type="entry name" value="EFCB6"/>
</dbReference>
<evidence type="ECO:0000313" key="1">
    <source>
        <dbReference type="EMBL" id="KAA6358968.1"/>
    </source>
</evidence>
<dbReference type="SUPFAM" id="SSF47473">
    <property type="entry name" value="EF-hand"/>
    <property type="match status" value="2"/>
</dbReference>
<dbReference type="PANTHER" id="PTHR20875:SF0">
    <property type="entry name" value="GH12158P"/>
    <property type="match status" value="1"/>
</dbReference>
<dbReference type="PANTHER" id="PTHR20875">
    <property type="entry name" value="EF-HAND CALCIUM-BINDING DOMAIN-CONTAINING PROTEIN 6-RELATED"/>
    <property type="match status" value="1"/>
</dbReference>
<dbReference type="EMBL" id="SNRW01029108">
    <property type="protein sequence ID" value="KAA6358968.1"/>
    <property type="molecule type" value="Genomic_DNA"/>
</dbReference>
<dbReference type="Proteomes" id="UP000324800">
    <property type="component" value="Unassembled WGS sequence"/>
</dbReference>
<protein>
    <submittedName>
        <fullName evidence="1">Putative ef hand family protein</fullName>
    </submittedName>
</protein>
<dbReference type="OrthoDB" id="272072at2759"/>
<comment type="caution">
    <text evidence="1">The sequence shown here is derived from an EMBL/GenBank/DDBJ whole genome shotgun (WGS) entry which is preliminary data.</text>
</comment>